<proteinExistence type="predicted"/>
<keyword evidence="1" id="KW-0812">Transmembrane</keyword>
<keyword evidence="1" id="KW-0472">Membrane</keyword>
<keyword evidence="1" id="KW-1133">Transmembrane helix</keyword>
<keyword evidence="3" id="KW-0675">Receptor</keyword>
<feature type="domain" description="Neurotransmitter-gated ion-channel ligand-binding" evidence="2">
    <location>
        <begin position="41"/>
        <end position="244"/>
    </location>
</feature>
<reference evidence="3 4" key="1">
    <citation type="submission" date="2013-11" db="EMBL/GenBank/DDBJ databases">
        <title>Genome sequencing of Stegodyphus mimosarum.</title>
        <authorList>
            <person name="Bechsgaard J."/>
        </authorList>
    </citation>
    <scope>NUCLEOTIDE SEQUENCE [LARGE SCALE GENOMIC DNA]</scope>
</reference>
<dbReference type="SUPFAM" id="SSF63712">
    <property type="entry name" value="Nicotinic receptor ligand binding domain-like"/>
    <property type="match status" value="1"/>
</dbReference>
<keyword evidence="4" id="KW-1185">Reference proteome</keyword>
<dbReference type="InterPro" id="IPR036734">
    <property type="entry name" value="Neur_chan_lig-bd_sf"/>
</dbReference>
<gene>
    <name evidence="3" type="ORF">X975_24398</name>
</gene>
<evidence type="ECO:0000259" key="2">
    <source>
        <dbReference type="Pfam" id="PF02931"/>
    </source>
</evidence>
<dbReference type="GO" id="GO:0005230">
    <property type="term" value="F:extracellular ligand-gated monoatomic ion channel activity"/>
    <property type="evidence" value="ECO:0007669"/>
    <property type="project" value="InterPro"/>
</dbReference>
<sequence length="383" mass="43004">MFCIRLALYSISCLILYSGGLCIVTFSRVTATAEIDTAASIRERILKDYDKSLSPVIYSSVRHYTYISIHVFRVRGLDEVKGELILEAPIVLAWTDDRLTWESDTVRSLRIPSDNIWVPSLNILNRIEPNEVTNDPLPRVLPGGVCWHPRYVLRTSCIPNLKYYPFDVQTCDVVILSVSYEGDLLQTNYSMPVLINNAALRTERIVENLHWQIVSADVIQENRKIDYDTESEVGIFRFQIQRSMPLIALGILTPSMVSVVLLLTTFWMKAGNNIRTSISTTSMLVSSWSLFTIGRMLPISGSTTPIIVEYVTMSLILSLIASLQTVSMSVLSRCLKAPPVAYATIISKIPNWSLVLLGLRPETDSNINLDQAFLFSELADTEG</sequence>
<dbReference type="InterPro" id="IPR006202">
    <property type="entry name" value="Neur_chan_lig-bd"/>
</dbReference>
<feature type="non-terminal residue" evidence="3">
    <location>
        <position position="383"/>
    </location>
</feature>
<organism evidence="3 4">
    <name type="scientific">Stegodyphus mimosarum</name>
    <name type="common">African social velvet spider</name>
    <dbReference type="NCBI Taxonomy" id="407821"/>
    <lineage>
        <taxon>Eukaryota</taxon>
        <taxon>Metazoa</taxon>
        <taxon>Ecdysozoa</taxon>
        <taxon>Arthropoda</taxon>
        <taxon>Chelicerata</taxon>
        <taxon>Arachnida</taxon>
        <taxon>Araneae</taxon>
        <taxon>Araneomorphae</taxon>
        <taxon>Entelegynae</taxon>
        <taxon>Eresoidea</taxon>
        <taxon>Eresidae</taxon>
        <taxon>Stegodyphus</taxon>
    </lineage>
</organism>
<dbReference type="AlphaFoldDB" id="A0A087TJD1"/>
<dbReference type="STRING" id="407821.A0A087TJD1"/>
<protein>
    <submittedName>
        <fullName evidence="3">Neuronal acetylcholine receptor subunit beta-3</fullName>
    </submittedName>
</protein>
<feature type="transmembrane region" description="Helical" evidence="1">
    <location>
        <begin position="246"/>
        <end position="268"/>
    </location>
</feature>
<dbReference type="GO" id="GO:0004888">
    <property type="term" value="F:transmembrane signaling receptor activity"/>
    <property type="evidence" value="ECO:0007669"/>
    <property type="project" value="InterPro"/>
</dbReference>
<dbReference type="Pfam" id="PF02931">
    <property type="entry name" value="Neur_chan_LBD"/>
    <property type="match status" value="1"/>
</dbReference>
<dbReference type="Proteomes" id="UP000054359">
    <property type="component" value="Unassembled WGS sequence"/>
</dbReference>
<feature type="transmembrane region" description="Helical" evidence="1">
    <location>
        <begin position="6"/>
        <end position="26"/>
    </location>
</feature>
<dbReference type="OMA" id="ANNTHFH"/>
<feature type="transmembrane region" description="Helical" evidence="1">
    <location>
        <begin position="274"/>
        <end position="294"/>
    </location>
</feature>
<dbReference type="CDD" id="cd18989">
    <property type="entry name" value="LGIC_ECD_cation"/>
    <property type="match status" value="1"/>
</dbReference>
<dbReference type="Gene3D" id="2.70.170.10">
    <property type="entry name" value="Neurotransmitter-gated ion-channel ligand-binding domain"/>
    <property type="match status" value="1"/>
</dbReference>
<evidence type="ECO:0000256" key="1">
    <source>
        <dbReference type="SAM" id="Phobius"/>
    </source>
</evidence>
<dbReference type="PANTHER" id="PTHR18945">
    <property type="entry name" value="NEUROTRANSMITTER GATED ION CHANNEL"/>
    <property type="match status" value="1"/>
</dbReference>
<evidence type="ECO:0000313" key="4">
    <source>
        <dbReference type="Proteomes" id="UP000054359"/>
    </source>
</evidence>
<dbReference type="GO" id="GO:0016020">
    <property type="term" value="C:membrane"/>
    <property type="evidence" value="ECO:0007669"/>
    <property type="project" value="InterPro"/>
</dbReference>
<accession>A0A087TJD1</accession>
<dbReference type="EMBL" id="KK115487">
    <property type="protein sequence ID" value="KFM65220.1"/>
    <property type="molecule type" value="Genomic_DNA"/>
</dbReference>
<feature type="transmembrane region" description="Helical" evidence="1">
    <location>
        <begin position="306"/>
        <end position="326"/>
    </location>
</feature>
<dbReference type="OrthoDB" id="410315at2759"/>
<name>A0A087TJD1_STEMI</name>
<dbReference type="InterPro" id="IPR006201">
    <property type="entry name" value="Neur_channel"/>
</dbReference>
<evidence type="ECO:0000313" key="3">
    <source>
        <dbReference type="EMBL" id="KFM65220.1"/>
    </source>
</evidence>